<dbReference type="EMBL" id="UGUV01000002">
    <property type="protein sequence ID" value="SUD49877.1"/>
    <property type="molecule type" value="Genomic_DNA"/>
</dbReference>
<evidence type="ECO:0000313" key="1">
    <source>
        <dbReference type="EMBL" id="RRW30457.1"/>
    </source>
</evidence>
<dbReference type="PANTHER" id="PTHR34301">
    <property type="entry name" value="DNA-BINDING PROTEIN-RELATED"/>
    <property type="match status" value="1"/>
</dbReference>
<dbReference type="Proteomes" id="UP000272833">
    <property type="component" value="Unassembled WGS sequence"/>
</dbReference>
<evidence type="ECO:0000313" key="4">
    <source>
        <dbReference type="Proteomes" id="UP000254084"/>
    </source>
</evidence>
<evidence type="ECO:0000313" key="6">
    <source>
        <dbReference type="Proteomes" id="UP000272833"/>
    </source>
</evidence>
<evidence type="ECO:0000313" key="5">
    <source>
        <dbReference type="Proteomes" id="UP000255303"/>
    </source>
</evidence>
<dbReference type="Proteomes" id="UP000254084">
    <property type="component" value="Unassembled WGS sequence"/>
</dbReference>
<dbReference type="Gene3D" id="3.40.50.300">
    <property type="entry name" value="P-loop containing nucleotide triphosphate hydrolases"/>
    <property type="match status" value="1"/>
</dbReference>
<dbReference type="AlphaFoldDB" id="A0A061CRK1"/>
<protein>
    <submittedName>
        <fullName evidence="2">Predicted ATPase (AAA+ superfamily)</fullName>
    </submittedName>
</protein>
<accession>A0A061CRK1</accession>
<gene>
    <name evidence="1" type="ORF">EGJ44_19295</name>
    <name evidence="2" type="ORF">NCTC10692_00260</name>
    <name evidence="3" type="ORF">NCTC10860_01599</name>
</gene>
<sequence length="440" mass="49465">MIEFLGQGTGPYTVHNVFTPTQPAKLTFIDRDIVNNDLVDALETPGTQVVVYGHTGSGKTTLLTNKLEQIYSHHITTRCMKGMTFEQILTEAFDQLAPFYESDRSNSTSESVKANIAASYSSIKSSLEAAKTKAISATEKRVLPPQLTPQALGRLIGNSGQCWVIEDFHKIEAAEKEKLSQLLKVFMDLAYEYPTVKIVCLGAVDTARQVVDYDKEMKERVAEIAVPLMTEEELFSIITKGEQLLNIRFTPSAKRKVVKYACGIASICHRLCLNMCISANIKYKQSTQTAIDDENFDNAVEKYIRSASDSLKNSFDKALKIRRSTKFDSSTLIIKALSLAPERGLARFNLLKRIKENEPTYTDQILKSHLAKLVDPEYGSILRHDSNSGLYAFTDQFHRAYAQSLQHTDDKQTQPQLIRQIFITLKEDYAVIEYESSAEN</sequence>
<dbReference type="EMBL" id="RHRS01000068">
    <property type="protein sequence ID" value="RRW30457.1"/>
    <property type="molecule type" value="Genomic_DNA"/>
</dbReference>
<dbReference type="SUPFAM" id="SSF52540">
    <property type="entry name" value="P-loop containing nucleoside triphosphate hydrolases"/>
    <property type="match status" value="1"/>
</dbReference>
<dbReference type="RefSeq" id="WP_003462213.1">
    <property type="nucleotide sequence ID" value="NZ_FNZC01000029.1"/>
</dbReference>
<reference evidence="1 6" key="2">
    <citation type="submission" date="2018-10" db="EMBL/GenBank/DDBJ databases">
        <title>Transmission dynamics of multidrug resistant bacteria on intensive care unit surfaces.</title>
        <authorList>
            <person name="D'Souza A.W."/>
            <person name="Potter R.F."/>
            <person name="Wallace M."/>
            <person name="Shupe A."/>
            <person name="Patel S."/>
            <person name="Sun S."/>
            <person name="Gul D."/>
            <person name="Kwon J.H."/>
            <person name="Andleeb S."/>
            <person name="Burnham C.-A.D."/>
            <person name="Dantas G."/>
        </authorList>
    </citation>
    <scope>NUCLEOTIDE SEQUENCE [LARGE SCALE GENOMIC DNA]</scope>
    <source>
        <strain evidence="1 6">PO_271</strain>
    </source>
</reference>
<dbReference type="PANTHER" id="PTHR34301:SF8">
    <property type="entry name" value="ATPASE DOMAIN-CONTAINING PROTEIN"/>
    <property type="match status" value="1"/>
</dbReference>
<evidence type="ECO:0000313" key="2">
    <source>
        <dbReference type="EMBL" id="SUD49877.1"/>
    </source>
</evidence>
<organism evidence="2 5">
    <name type="scientific">Ectopseudomonas oleovorans</name>
    <name type="common">Pseudomonas oleovorans</name>
    <dbReference type="NCBI Taxonomy" id="301"/>
    <lineage>
        <taxon>Bacteria</taxon>
        <taxon>Pseudomonadati</taxon>
        <taxon>Pseudomonadota</taxon>
        <taxon>Gammaproteobacteria</taxon>
        <taxon>Pseudomonadales</taxon>
        <taxon>Pseudomonadaceae</taxon>
        <taxon>Ectopseudomonas</taxon>
    </lineage>
</organism>
<dbReference type="EMBL" id="UGUW01000004">
    <property type="protein sequence ID" value="SUD59324.1"/>
    <property type="molecule type" value="Genomic_DNA"/>
</dbReference>
<dbReference type="InterPro" id="IPR027417">
    <property type="entry name" value="P-loop_NTPase"/>
</dbReference>
<proteinExistence type="predicted"/>
<accession>A0A379JMN3</accession>
<evidence type="ECO:0000313" key="3">
    <source>
        <dbReference type="EMBL" id="SUD59324.1"/>
    </source>
</evidence>
<reference evidence="4 5" key="1">
    <citation type="submission" date="2018-06" db="EMBL/GenBank/DDBJ databases">
        <authorList>
            <consortium name="Pathogen Informatics"/>
            <person name="Doyle S."/>
        </authorList>
    </citation>
    <scope>NUCLEOTIDE SEQUENCE [LARGE SCALE GENOMIC DNA]</scope>
    <source>
        <strain evidence="2 5">NCTC10692</strain>
        <strain evidence="3 4">NCTC10860</strain>
    </source>
</reference>
<name>A0A061CRK1_ECTOL</name>
<dbReference type="Proteomes" id="UP000255303">
    <property type="component" value="Unassembled WGS sequence"/>
</dbReference>